<feature type="transmembrane region" description="Helical" evidence="1">
    <location>
        <begin position="28"/>
        <end position="53"/>
    </location>
</feature>
<feature type="transmembrane region" description="Helical" evidence="1">
    <location>
        <begin position="142"/>
        <end position="163"/>
    </location>
</feature>
<dbReference type="AlphaFoldDB" id="A0A098DHS7"/>
<keyword evidence="1" id="KW-1133">Transmembrane helix</keyword>
<dbReference type="PANTHER" id="PTHR43751">
    <property type="entry name" value="SULFATASE"/>
    <property type="match status" value="1"/>
</dbReference>
<feature type="transmembrane region" description="Helical" evidence="1">
    <location>
        <begin position="93"/>
        <end position="121"/>
    </location>
</feature>
<evidence type="ECO:0000259" key="2">
    <source>
        <dbReference type="Pfam" id="PF00884"/>
    </source>
</evidence>
<dbReference type="EnsemblFungi" id="CEF77982">
    <property type="protein sequence ID" value="CEF77982"/>
    <property type="gene ID" value="FGRRES_03223_M"/>
</dbReference>
<dbReference type="Gene3D" id="3.40.720.10">
    <property type="entry name" value="Alkaline Phosphatase, subunit A"/>
    <property type="match status" value="1"/>
</dbReference>
<dbReference type="InterPro" id="IPR017850">
    <property type="entry name" value="Alkaline_phosphatase_core_sf"/>
</dbReference>
<reference evidence="3" key="3">
    <citation type="submission" date="2017-01" db="UniProtKB">
        <authorList>
            <consortium name="EnsemblFungi"/>
        </authorList>
    </citation>
    <scope>IDENTIFICATION</scope>
    <source>
        <strain evidence="3">PH-1 / ATCC MYA-4620 / FGSC 9075 / NRRL 31084</strain>
    </source>
</reference>
<keyword evidence="1" id="KW-0812">Transmembrane</keyword>
<reference evidence="3" key="1">
    <citation type="journal article" date="2007" name="Science">
        <title>The Fusarium graminearum genome reveals a link between localized polymorphism and pathogen specialization.</title>
        <authorList>
            <person name="Cuomo C.A."/>
            <person name="Gueldener U."/>
            <person name="Xu J.-R."/>
            <person name="Trail F."/>
            <person name="Turgeon B.G."/>
            <person name="Di Pietro A."/>
            <person name="Walton J.D."/>
            <person name="Ma L.-J."/>
            <person name="Baker S.E."/>
            <person name="Rep M."/>
            <person name="Adam G."/>
            <person name="Antoniw J."/>
            <person name="Baldwin T."/>
            <person name="Calvo S.E."/>
            <person name="Chang Y.-L."/>
            <person name="DeCaprio D."/>
            <person name="Gale L.R."/>
            <person name="Gnerre S."/>
            <person name="Goswami R.S."/>
            <person name="Hammond-Kosack K."/>
            <person name="Harris L.J."/>
            <person name="Hilburn K."/>
            <person name="Kennell J.C."/>
            <person name="Kroken S."/>
            <person name="Magnuson J.K."/>
            <person name="Mannhaupt G."/>
            <person name="Mauceli E.W."/>
            <person name="Mewes H.-W."/>
            <person name="Mitterbauer R."/>
            <person name="Muehlbauer G."/>
            <person name="Muensterkoetter M."/>
            <person name="Nelson D."/>
            <person name="O'Donnell K."/>
            <person name="Ouellet T."/>
            <person name="Qi W."/>
            <person name="Quesneville H."/>
            <person name="Roncero M.I.G."/>
            <person name="Seong K.-Y."/>
            <person name="Tetko I.V."/>
            <person name="Urban M."/>
            <person name="Waalwijk C."/>
            <person name="Ward T.J."/>
            <person name="Yao J."/>
            <person name="Birren B.W."/>
            <person name="Kistler H.C."/>
        </authorList>
    </citation>
    <scope>NUCLEOTIDE SEQUENCE [LARGE SCALE GENOMIC DNA]</scope>
    <source>
        <strain evidence="3">PH-1 / ATCC MYA-4620 / FGSC 9075 / NRRL 31084</strain>
    </source>
</reference>
<feature type="domain" description="Sulfatase N-terminal" evidence="2">
    <location>
        <begin position="606"/>
        <end position="810"/>
    </location>
</feature>
<dbReference type="InterPro" id="IPR052701">
    <property type="entry name" value="GAG_Ulvan_Degrading_Sulfatases"/>
</dbReference>
<protein>
    <recommendedName>
        <fullName evidence="2">Sulfatase N-terminal domain-containing protein</fullName>
    </recommendedName>
</protein>
<dbReference type="EMBL" id="HG970333">
    <property type="status" value="NOT_ANNOTATED_CDS"/>
    <property type="molecule type" value="Genomic_DNA"/>
</dbReference>
<sequence length="947" mass="107101">MPTSSTSWLGAGRLSFSSTSTSTQPGKMWFLFSVSYVFGVFFVSILGSKLLHLWTHFFTVPASAFFLYLPTFFLFDLLTICIGRMLLAQSKTPWAWITSLIGSIATLICLGGTSSQLGFFLKTGGELDWRDAGAYATSKEGLKVLFSGSEAVIACGVGFMIIAMPIHGFVYRAFGAFLGAIGDNILSVYSYFRSFRMRIPGMQRGKYSALKNADTDLESTDTYSMDEDFRSSADNSFRRGGKNEAPTTIKGKIVRFFSRIPFFSWLWKIALALFLGLTLILRPAKPYDFLSITLPVSMLDVFAPEPDFCGAQRDLILNDFPFPALLNKTTWKQPEGDFRGWAPLADKKMSPLGEAYRNHTVDWLPEESTTLPRGFFRYDPKRFKGGYHGSLSAPGAIISDHKCPQVSIHEKDPYYNPVADPLKITNLDNDILPTLKQALGDGNVKIKHVVFILMESLRQDFWPLQQGSHLHSLIMDLNKSDQEKEEANERLSWMMPHIEKITGLKQGFTDKNGKPYAAPNYTWHDQAEEGFGGINVATAYTAATMSTKSYCANHCGAYPMPVEKFAEADTDSYQPCIPQILSMLNKVKKNVSSSDSDFRDLQWKTALFEAEIEEYDRQEKFDAKLGFEHIITKKQLENDWRYNKSDVLYQKINYFAYPEPILMPYLKEFISNTTANNQRMWLSHFTSTTHHAWGLPEGYPYYDYVSHTGMNKKHDNFNRYMNTVRYHDGWMASLMNLLDEQGIANETLVVFAGDHGHSFKDDAGKEGTYENQFISNYRVGLTFRHPHLPRVQYDANTTTISILPTILDLLINSGSLNENDSHIASDLVHDYEGQSLIRPYKKSDGDRRAWAFSVVNSGAGMLGITSADVNWRLVIPLNKVIEYRITDAVNDPMELKPVAAWSPEELVTAAQSALGDEAAQWVSEAIPIAQWWVKERQRLWRYHGLSS</sequence>
<accession>A0A0E0S3A7</accession>
<reference evidence="3" key="2">
    <citation type="journal article" date="2010" name="Nature">
        <title>Comparative genomics reveals mobile pathogenicity chromosomes in Fusarium.</title>
        <authorList>
            <person name="Ma L.J."/>
            <person name="van der Does H.C."/>
            <person name="Borkovich K.A."/>
            <person name="Coleman J.J."/>
            <person name="Daboussi M.J."/>
            <person name="Di Pietro A."/>
            <person name="Dufresne M."/>
            <person name="Freitag M."/>
            <person name="Grabherr M."/>
            <person name="Henrissat B."/>
            <person name="Houterman P.M."/>
            <person name="Kang S."/>
            <person name="Shim W.B."/>
            <person name="Woloshuk C."/>
            <person name="Xie X."/>
            <person name="Xu J.R."/>
            <person name="Antoniw J."/>
            <person name="Baker S.E."/>
            <person name="Bluhm B.H."/>
            <person name="Breakspear A."/>
            <person name="Brown D.W."/>
            <person name="Butchko R.A."/>
            <person name="Chapman S."/>
            <person name="Coulson R."/>
            <person name="Coutinho P.M."/>
            <person name="Danchin E.G."/>
            <person name="Diener A."/>
            <person name="Gale L.R."/>
            <person name="Gardiner D.M."/>
            <person name="Goff S."/>
            <person name="Hammond-Kosack K.E."/>
            <person name="Hilburn K."/>
            <person name="Hua-Van A."/>
            <person name="Jonkers W."/>
            <person name="Kazan K."/>
            <person name="Kodira C.D."/>
            <person name="Koehrsen M."/>
            <person name="Kumar L."/>
            <person name="Lee Y.H."/>
            <person name="Li L."/>
            <person name="Manners J.M."/>
            <person name="Miranda-Saavedra D."/>
            <person name="Mukherjee M."/>
            <person name="Park G."/>
            <person name="Park J."/>
            <person name="Park S.Y."/>
            <person name="Proctor R.H."/>
            <person name="Regev A."/>
            <person name="Ruiz-Roldan M.C."/>
            <person name="Sain D."/>
            <person name="Sakthikumar S."/>
            <person name="Sykes S."/>
            <person name="Schwartz D.C."/>
            <person name="Turgeon B.G."/>
            <person name="Wapinski I."/>
            <person name="Yoder O."/>
            <person name="Young S."/>
            <person name="Zeng Q."/>
            <person name="Zhou S."/>
            <person name="Galagan J."/>
            <person name="Cuomo C.A."/>
            <person name="Kistler H.C."/>
            <person name="Rep M."/>
        </authorList>
    </citation>
    <scope>GENOME REANNOTATION</scope>
    <source>
        <strain evidence="3">PH-1 / ATCC MYA-4620 / FGSC 9075 / NRRL 31084</strain>
    </source>
</reference>
<accession>A0A098DHS7</accession>
<keyword evidence="1" id="KW-0472">Membrane</keyword>
<feature type="transmembrane region" description="Helical" evidence="1">
    <location>
        <begin position="169"/>
        <end position="192"/>
    </location>
</feature>
<evidence type="ECO:0000313" key="3">
    <source>
        <dbReference type="EnsemblFungi" id="CEF77982"/>
    </source>
</evidence>
<feature type="transmembrane region" description="Helical" evidence="1">
    <location>
        <begin position="262"/>
        <end position="281"/>
    </location>
</feature>
<evidence type="ECO:0000256" key="1">
    <source>
        <dbReference type="SAM" id="Phobius"/>
    </source>
</evidence>
<proteinExistence type="predicted"/>
<dbReference type="Pfam" id="PF00884">
    <property type="entry name" value="Sulfatase"/>
    <property type="match status" value="1"/>
</dbReference>
<organism evidence="3">
    <name type="scientific">Gibberella zeae (strain ATCC MYA-4620 / CBS 123657 / FGSC 9075 / NRRL 31084 / PH-1)</name>
    <name type="common">Wheat head blight fungus</name>
    <name type="synonym">Fusarium graminearum</name>
    <dbReference type="NCBI Taxonomy" id="229533"/>
    <lineage>
        <taxon>Eukaryota</taxon>
        <taxon>Fungi</taxon>
        <taxon>Dikarya</taxon>
        <taxon>Ascomycota</taxon>
        <taxon>Pezizomycotina</taxon>
        <taxon>Sordariomycetes</taxon>
        <taxon>Hypocreomycetidae</taxon>
        <taxon>Hypocreales</taxon>
        <taxon>Nectriaceae</taxon>
        <taxon>Fusarium</taxon>
    </lineage>
</organism>
<feature type="transmembrane region" description="Helical" evidence="1">
    <location>
        <begin position="65"/>
        <end position="87"/>
    </location>
</feature>
<name>A0A098DHS7_GIBZE</name>
<dbReference type="InterPro" id="IPR000917">
    <property type="entry name" value="Sulfatase_N"/>
</dbReference>
<dbReference type="SUPFAM" id="SSF53649">
    <property type="entry name" value="Alkaline phosphatase-like"/>
    <property type="match status" value="1"/>
</dbReference>
<dbReference type="PANTHER" id="PTHR43751:SF3">
    <property type="entry name" value="SULFATASE N-TERMINAL DOMAIN-CONTAINING PROTEIN"/>
    <property type="match status" value="1"/>
</dbReference>
<gene>
    <name evidence="3" type="primary">FG03223.1</name>
</gene>